<protein>
    <submittedName>
        <fullName evidence="8">DoxX family protein</fullName>
    </submittedName>
</protein>
<comment type="caution">
    <text evidence="8">The sequence shown here is derived from an EMBL/GenBank/DDBJ whole genome shotgun (WGS) entry which is preliminary data.</text>
</comment>
<reference evidence="9" key="1">
    <citation type="journal article" date="2019" name="Int. J. Syst. Evol. Microbiol.">
        <title>The Global Catalogue of Microorganisms (GCM) 10K type strain sequencing project: providing services to taxonomists for standard genome sequencing and annotation.</title>
        <authorList>
            <consortium name="The Broad Institute Genomics Platform"/>
            <consortium name="The Broad Institute Genome Sequencing Center for Infectious Disease"/>
            <person name="Wu L."/>
            <person name="Ma J."/>
        </authorList>
    </citation>
    <scope>NUCLEOTIDE SEQUENCE [LARGE SCALE GENOMIC DNA]</scope>
    <source>
        <strain evidence="9">JCM 32226</strain>
    </source>
</reference>
<feature type="transmembrane region" description="Helical" evidence="7">
    <location>
        <begin position="66"/>
        <end position="84"/>
    </location>
</feature>
<organism evidence="8 9">
    <name type="scientific">Pseudaeromonas paramecii</name>
    <dbReference type="NCBI Taxonomy" id="2138166"/>
    <lineage>
        <taxon>Bacteria</taxon>
        <taxon>Pseudomonadati</taxon>
        <taxon>Pseudomonadota</taxon>
        <taxon>Gammaproteobacteria</taxon>
        <taxon>Aeromonadales</taxon>
        <taxon>Aeromonadaceae</taxon>
        <taxon>Pseudaeromonas</taxon>
    </lineage>
</organism>
<keyword evidence="5 7" id="KW-1133">Transmembrane helix</keyword>
<keyword evidence="3" id="KW-1003">Cell membrane</keyword>
<evidence type="ECO:0000256" key="4">
    <source>
        <dbReference type="ARBA" id="ARBA00022692"/>
    </source>
</evidence>
<evidence type="ECO:0000256" key="2">
    <source>
        <dbReference type="ARBA" id="ARBA00006679"/>
    </source>
</evidence>
<feature type="transmembrane region" description="Helical" evidence="7">
    <location>
        <begin position="12"/>
        <end position="31"/>
    </location>
</feature>
<dbReference type="EMBL" id="BAABFC010000014">
    <property type="protein sequence ID" value="GAA4500975.1"/>
    <property type="molecule type" value="Genomic_DNA"/>
</dbReference>
<dbReference type="InterPro" id="IPR032808">
    <property type="entry name" value="DoxX"/>
</dbReference>
<comment type="subcellular location">
    <subcellularLocation>
        <location evidence="1">Cell membrane</location>
        <topology evidence="1">Multi-pass membrane protein</topology>
    </subcellularLocation>
</comment>
<proteinExistence type="inferred from homology"/>
<evidence type="ECO:0000313" key="9">
    <source>
        <dbReference type="Proteomes" id="UP001501321"/>
    </source>
</evidence>
<sequence length="157" mass="18004">MSQSMEQGRQWLLSALAWLAGPVEWLVRLYLAKVFFFSGWVKWQDWESTLYLFRYEYRVPWLPPEWAAWLATASELLLPVLLVLGLGTRLAAGGLWILNLVAVIAYYHVLKTSPAALQDHLQWGLLLSLLLVRVPAAWGLDHWLARRRAPKLPAGSR</sequence>
<keyword evidence="6 7" id="KW-0472">Membrane</keyword>
<keyword evidence="4 7" id="KW-0812">Transmembrane</keyword>
<dbReference type="PANTHER" id="PTHR33452:SF1">
    <property type="entry name" value="INNER MEMBRANE PROTEIN YPHA-RELATED"/>
    <property type="match status" value="1"/>
</dbReference>
<dbReference type="RefSeq" id="WP_345013301.1">
    <property type="nucleotide sequence ID" value="NZ_BAABFC010000014.1"/>
</dbReference>
<evidence type="ECO:0000256" key="3">
    <source>
        <dbReference type="ARBA" id="ARBA00022475"/>
    </source>
</evidence>
<accession>A0ABP8QCE1</accession>
<evidence type="ECO:0000256" key="1">
    <source>
        <dbReference type="ARBA" id="ARBA00004651"/>
    </source>
</evidence>
<gene>
    <name evidence="8" type="ORF">GCM10023095_23500</name>
</gene>
<dbReference type="Pfam" id="PF07681">
    <property type="entry name" value="DoxX"/>
    <property type="match status" value="1"/>
</dbReference>
<feature type="transmembrane region" description="Helical" evidence="7">
    <location>
        <begin position="91"/>
        <end position="109"/>
    </location>
</feature>
<keyword evidence="9" id="KW-1185">Reference proteome</keyword>
<dbReference type="Proteomes" id="UP001501321">
    <property type="component" value="Unassembled WGS sequence"/>
</dbReference>
<comment type="similarity">
    <text evidence="2">Belongs to the DoxX family.</text>
</comment>
<feature type="transmembrane region" description="Helical" evidence="7">
    <location>
        <begin position="121"/>
        <end position="140"/>
    </location>
</feature>
<name>A0ABP8QCE1_9GAMM</name>
<evidence type="ECO:0000256" key="6">
    <source>
        <dbReference type="ARBA" id="ARBA00023136"/>
    </source>
</evidence>
<evidence type="ECO:0000313" key="8">
    <source>
        <dbReference type="EMBL" id="GAA4500975.1"/>
    </source>
</evidence>
<evidence type="ECO:0000256" key="5">
    <source>
        <dbReference type="ARBA" id="ARBA00022989"/>
    </source>
</evidence>
<dbReference type="PANTHER" id="PTHR33452">
    <property type="entry name" value="OXIDOREDUCTASE CATD-RELATED"/>
    <property type="match status" value="1"/>
</dbReference>
<evidence type="ECO:0000256" key="7">
    <source>
        <dbReference type="SAM" id="Phobius"/>
    </source>
</evidence>
<dbReference type="InterPro" id="IPR051907">
    <property type="entry name" value="DoxX-like_oxidoreductase"/>
</dbReference>